<name>A0A7R9P4T4_TIMCA</name>
<dbReference type="PROSITE" id="PS51805">
    <property type="entry name" value="EPHD"/>
    <property type="match status" value="1"/>
</dbReference>
<feature type="region of interest" description="Disordered" evidence="4">
    <location>
        <begin position="1025"/>
        <end position="1185"/>
    </location>
</feature>
<dbReference type="GO" id="GO:0006357">
    <property type="term" value="P:regulation of transcription by RNA polymerase II"/>
    <property type="evidence" value="ECO:0007669"/>
    <property type="project" value="TreeGrafter"/>
</dbReference>
<keyword evidence="1" id="KW-0479">Metal-binding</keyword>
<evidence type="ECO:0000256" key="2">
    <source>
        <dbReference type="ARBA" id="ARBA00022771"/>
    </source>
</evidence>
<dbReference type="InterPro" id="IPR049773">
    <property type="entry name" value="AF10-like_CC"/>
</dbReference>
<proteinExistence type="predicted"/>
<feature type="region of interest" description="Disordered" evidence="4">
    <location>
        <begin position="864"/>
        <end position="890"/>
    </location>
</feature>
<feature type="region of interest" description="Disordered" evidence="4">
    <location>
        <begin position="722"/>
        <end position="761"/>
    </location>
</feature>
<organism evidence="6">
    <name type="scientific">Timema californicum</name>
    <name type="common">California timema</name>
    <name type="synonym">Walking stick</name>
    <dbReference type="NCBI Taxonomy" id="61474"/>
    <lineage>
        <taxon>Eukaryota</taxon>
        <taxon>Metazoa</taxon>
        <taxon>Ecdysozoa</taxon>
        <taxon>Arthropoda</taxon>
        <taxon>Hexapoda</taxon>
        <taxon>Insecta</taxon>
        <taxon>Pterygota</taxon>
        <taxon>Neoptera</taxon>
        <taxon>Polyneoptera</taxon>
        <taxon>Phasmatodea</taxon>
        <taxon>Timematodea</taxon>
        <taxon>Timematoidea</taxon>
        <taxon>Timematidae</taxon>
        <taxon>Timema</taxon>
    </lineage>
</organism>
<feature type="compositionally biased region" description="Basic and acidic residues" evidence="4">
    <location>
        <begin position="1025"/>
        <end position="1036"/>
    </location>
</feature>
<dbReference type="Gene3D" id="3.30.40.10">
    <property type="entry name" value="Zinc/RING finger domain, C3HC4 (zinc finger)"/>
    <property type="match status" value="1"/>
</dbReference>
<evidence type="ECO:0000256" key="4">
    <source>
        <dbReference type="SAM" id="MobiDB-lite"/>
    </source>
</evidence>
<feature type="compositionally biased region" description="Polar residues" evidence="4">
    <location>
        <begin position="690"/>
        <end position="701"/>
    </location>
</feature>
<dbReference type="InterPro" id="IPR013083">
    <property type="entry name" value="Znf_RING/FYVE/PHD"/>
</dbReference>
<feature type="compositionally biased region" description="Polar residues" evidence="4">
    <location>
        <begin position="1368"/>
        <end position="1398"/>
    </location>
</feature>
<gene>
    <name evidence="6" type="ORF">TCMB3V08_LOCUS2378</name>
</gene>
<evidence type="ECO:0000313" key="6">
    <source>
        <dbReference type="EMBL" id="CAD7569648.1"/>
    </source>
</evidence>
<feature type="compositionally biased region" description="Polar residues" evidence="4">
    <location>
        <begin position="1052"/>
        <end position="1063"/>
    </location>
</feature>
<dbReference type="CDD" id="cd15672">
    <property type="entry name" value="ePHD_AF10_like"/>
    <property type="match status" value="1"/>
</dbReference>
<evidence type="ECO:0000256" key="1">
    <source>
        <dbReference type="ARBA" id="ARBA00022723"/>
    </source>
</evidence>
<feature type="compositionally biased region" description="Polar residues" evidence="4">
    <location>
        <begin position="1430"/>
        <end position="1440"/>
    </location>
</feature>
<feature type="region of interest" description="Disordered" evidence="4">
    <location>
        <begin position="659"/>
        <end position="701"/>
    </location>
</feature>
<keyword evidence="3" id="KW-0862">Zinc</keyword>
<keyword evidence="2" id="KW-0863">Zinc-finger</keyword>
<feature type="compositionally biased region" description="Basic residues" evidence="4">
    <location>
        <begin position="881"/>
        <end position="890"/>
    </location>
</feature>
<dbReference type="CDD" id="cd20901">
    <property type="entry name" value="CC_AF10"/>
    <property type="match status" value="1"/>
</dbReference>
<dbReference type="InterPro" id="IPR034732">
    <property type="entry name" value="EPHD"/>
</dbReference>
<feature type="region of interest" description="Disordered" evidence="4">
    <location>
        <begin position="1368"/>
        <end position="1451"/>
    </location>
</feature>
<dbReference type="PANTHER" id="PTHR13793:SF164">
    <property type="entry name" value="ALHAMBRA, ISOFORM P"/>
    <property type="match status" value="1"/>
</dbReference>
<feature type="domain" description="PHD-type" evidence="5">
    <location>
        <begin position="384"/>
        <end position="525"/>
    </location>
</feature>
<dbReference type="SUPFAM" id="SSF53098">
    <property type="entry name" value="Ribonuclease H-like"/>
    <property type="match status" value="1"/>
</dbReference>
<dbReference type="Pfam" id="PF13832">
    <property type="entry name" value="zf-HC5HC2H_2"/>
    <property type="match status" value="1"/>
</dbReference>
<evidence type="ECO:0000259" key="5">
    <source>
        <dbReference type="PROSITE" id="PS51805"/>
    </source>
</evidence>
<protein>
    <submittedName>
        <fullName evidence="6">(California timema) hypothetical protein</fullName>
    </submittedName>
</protein>
<dbReference type="GO" id="GO:0008270">
    <property type="term" value="F:zinc ion binding"/>
    <property type="evidence" value="ECO:0007669"/>
    <property type="project" value="UniProtKB-KW"/>
</dbReference>
<reference evidence="6" key="1">
    <citation type="submission" date="2020-11" db="EMBL/GenBank/DDBJ databases">
        <authorList>
            <person name="Tran Van P."/>
        </authorList>
    </citation>
    <scope>NUCLEOTIDE SEQUENCE</scope>
</reference>
<dbReference type="InterPro" id="IPR012337">
    <property type="entry name" value="RNaseH-like_sf"/>
</dbReference>
<feature type="region of interest" description="Disordered" evidence="4">
    <location>
        <begin position="564"/>
        <end position="621"/>
    </location>
</feature>
<dbReference type="Pfam" id="PF13771">
    <property type="entry name" value="zf-HC5HC2H"/>
    <property type="match status" value="1"/>
</dbReference>
<accession>A0A7R9P4T4</accession>
<dbReference type="PANTHER" id="PTHR13793">
    <property type="entry name" value="PHD FINGER PROTEINS"/>
    <property type="match status" value="1"/>
</dbReference>
<dbReference type="InterPro" id="IPR050701">
    <property type="entry name" value="Histone_Mod_Regulator"/>
</dbReference>
<feature type="compositionally biased region" description="Polar residues" evidence="4">
    <location>
        <begin position="738"/>
        <end position="748"/>
    </location>
</feature>
<dbReference type="EMBL" id="OE179750">
    <property type="protein sequence ID" value="CAD7569648.1"/>
    <property type="molecule type" value="Genomic_DNA"/>
</dbReference>
<feature type="compositionally biased region" description="Low complexity" evidence="4">
    <location>
        <begin position="1155"/>
        <end position="1170"/>
    </location>
</feature>
<evidence type="ECO:0000256" key="3">
    <source>
        <dbReference type="ARBA" id="ARBA00022833"/>
    </source>
</evidence>
<feature type="compositionally biased region" description="Low complexity" evidence="4">
    <location>
        <begin position="1037"/>
        <end position="1051"/>
    </location>
</feature>
<sequence>MNEVGLRTPSFTVMVKDALLLFIRVTCYGIVTVPTGPWFCRKCESQERAARVTVLCHYHSWDCAQTMLCASCVMPLPFTLTGLCTDHMRQLCRITTIHTHRIVHRPCCAPAVSYQPPFTLTGLCTDHVVRQLCCITTIHTHRTVRRPCCAPAVSYHYHSHSQDCAQTMLCASCVISPPFTLTGLCTDHVVCQLCHATSIHTHKTVHRPCCAPAVSYHYHSHSQDCAQTMLCTSCVVSPPFTLIGLCTDHVVRQLCRITTIHIHRTVHRPCCAPAVSYHYHSHSQDCAQTICANCVVSLPFTLTGLCTDHVVRQLCRITTIHTHRTVHRPCCAPAVSYHYNSYSQDCAPAVLCCYHDVTVSATLLANALVVLSSTAEDEEIEVRISRCELCPSRDGALKRTDNGGWAHVVCALYIPEVRFGNVTTMEPIMLQLIPQERFSKLANALVVLSSTAEDGEIEVRISVCYICEEQGKGGKATVGACMQCNKSGCKQQFHVTCAQALGLLCEEAGNYLDNVKYCGYCQHHYSKLKKSGNVKTIPPYKPVSADIGSDSSPDKDSDIMVKSGAAKRKGGLKATTSVSGARSSGGKAGGHSPSVGEPNLSLAGSGTDVAGDANKRGASLEGKETTISISAMARNNSAGSTKFTTSNFVETVVTQSESVFGAEGPQQRGPTTVSASNGAGKKRKAGGNRTPTSGLGYESSSDATTLTNVMSAPTMSVSSAMSTSVVHNNPPGMAGSSVPGSADNSSHGALSVDSKKPKVEVNSPMTSVLSGMPSSMDAGVVSNVNSRSVSMPSSNVITSVASSNPTSNPPTSSIVVSVPLAATSLHSPAPPQPSVVTAAPTLFQQLQQSVLVNNAANAAAAAAASNSLDPVSHPDDQPGKRGSRSPSTRKRLHTVMEEMVLPVLELIQFVDTRWSSEYNMLSRLHAVRKAVGAELANSENNIEILTEVEWKQAAGIVEVLGPLADATKEISGDNKALKSRFSFYDSDPIFCPSMLCDPRFRGVLIDDMVAVNTLAIEVKKLSDKSSLEPNVKDEHPSCSSSSSGLWSSFDSIPNTTQPAIDNNSEVKDYLNEPRVPISGGGKRVLENTLMSPRSQSSDKTDKSRKQKRGGSLGAPAPPVANVAANVNKRGSRNGGQNANTPTPPPQPPAPLVVKESPPSSPGSESMSGHSAARKAKSGIKGRGTAREDIKDIKLFQNGVSAPHMLGNQLNPSSTMAQKMSDTLSAELEAHSIFTDSNNTTTTSLMGPQLHSRVIASARSIAANQSGSGTGATNITAGSGSNAANSTAAAAGSIPQSLDQLLERQWEQGSQFLMEQAQHFDIASLLSCLHQLRAENLRLEEHVNSLLQRRDHLLAVNARLAIPLTTQPATQVNNVHPGSGTASHQQDPSRNARINNTYLSHPLENGLPQNPSPPTYPHQHRSPMAAAASVTGAQPSPTIRQSPAGGGYMLSQSPLNPPVPTSNIVSANTTPGVVRSTSATPEVLRATADSRRYSLDYRLREGHTTDWPPLSKAIGPTTICEYDYNLNALKYSLLPTQVSLFCHSHPCGKGQIRT</sequence>
<feature type="compositionally biased region" description="Pro residues" evidence="4">
    <location>
        <begin position="1141"/>
        <end position="1150"/>
    </location>
</feature>